<dbReference type="Gene3D" id="1.10.10.2120">
    <property type="match status" value="1"/>
</dbReference>
<dbReference type="InterPro" id="IPR047801">
    <property type="entry name" value="Peptidase_C45"/>
</dbReference>
<dbReference type="RefSeq" id="WP_108128690.1">
    <property type="nucleotide sequence ID" value="NZ_QBKP01000005.1"/>
</dbReference>
<comment type="caution">
    <text evidence="2">The sequence shown here is derived from an EMBL/GenBank/DDBJ whole genome shotgun (WGS) entry which is preliminary data.</text>
</comment>
<evidence type="ECO:0000313" key="3">
    <source>
        <dbReference type="Proteomes" id="UP000244224"/>
    </source>
</evidence>
<dbReference type="Proteomes" id="UP000244224">
    <property type="component" value="Unassembled WGS sequence"/>
</dbReference>
<name>A0A2T6B2X4_9RHOB</name>
<gene>
    <name evidence="2" type="ORF">C8N34_10574</name>
</gene>
<dbReference type="Gene3D" id="3.60.60.10">
    <property type="entry name" value="Penicillin V Acylase, Chain A"/>
    <property type="match status" value="1"/>
</dbReference>
<dbReference type="EMBL" id="QBKP01000005">
    <property type="protein sequence ID" value="PTX50430.1"/>
    <property type="molecule type" value="Genomic_DNA"/>
</dbReference>
<accession>A0A2T6B2X4</accession>
<dbReference type="InterPro" id="IPR047794">
    <property type="entry name" value="C45_proenzyme-like"/>
</dbReference>
<proteinExistence type="predicted"/>
<keyword evidence="3" id="KW-1185">Reference proteome</keyword>
<sequence>MTLGQLKAQGTPREIGRALGMAGRAAVLTHLRGNPFWREVVDPVHAGRRARMAETVRNCFPAIWAEIEGLAEGLDLSFAEVFAWQCRGDILAALPPFAEAEGCTSVLRPGTPAVMAHNEDGYPNLRGQCFLADLAPEGAPQFVSFCYPGSIPGHTFAMTGAGLGMTVNNIRLQGVEPTVPRMVLGRAILACRSAAEALAVLEGANSGGFHIGLGEAASGRLWSVEYGGGAMSAQEVTAPFAHANHALHHPGGLASQYITRSSADRQARAEALLAGDPLAVLADAAGPGLPIRRSDPRDPDEENTLATVVMRLDGGGIDWRVYDDPAQPPTHAGWIGG</sequence>
<dbReference type="InterPro" id="IPR005079">
    <property type="entry name" value="Peptidase_C45_hydrolase"/>
</dbReference>
<keyword evidence="2" id="KW-0808">Transferase</keyword>
<dbReference type="PANTHER" id="PTHR34180">
    <property type="entry name" value="PEPTIDASE C45"/>
    <property type="match status" value="1"/>
</dbReference>
<reference evidence="2 3" key="1">
    <citation type="submission" date="2018-04" db="EMBL/GenBank/DDBJ databases">
        <title>Genomic Encyclopedia of Archaeal and Bacterial Type Strains, Phase II (KMG-II): from individual species to whole genera.</title>
        <authorList>
            <person name="Goeker M."/>
        </authorList>
    </citation>
    <scope>NUCLEOTIDE SEQUENCE [LARGE SCALE GENOMIC DNA]</scope>
    <source>
        <strain evidence="2 3">DSM 21823</strain>
    </source>
</reference>
<evidence type="ECO:0000259" key="1">
    <source>
        <dbReference type="Pfam" id="PF03417"/>
    </source>
</evidence>
<dbReference type="NCBIfam" id="NF040521">
    <property type="entry name" value="C45_proenzyme"/>
    <property type="match status" value="1"/>
</dbReference>
<organism evidence="2 3">
    <name type="scientific">Gemmobacter caeni</name>
    <dbReference type="NCBI Taxonomy" id="589035"/>
    <lineage>
        <taxon>Bacteria</taxon>
        <taxon>Pseudomonadati</taxon>
        <taxon>Pseudomonadota</taxon>
        <taxon>Alphaproteobacteria</taxon>
        <taxon>Rhodobacterales</taxon>
        <taxon>Paracoccaceae</taxon>
        <taxon>Gemmobacter</taxon>
    </lineage>
</organism>
<dbReference type="OrthoDB" id="6793339at2"/>
<protein>
    <submittedName>
        <fullName evidence="2">Acyl-CoA:6-aminopenicillanic acid acyl transferase</fullName>
    </submittedName>
</protein>
<dbReference type="PANTHER" id="PTHR34180:SF1">
    <property type="entry name" value="BETA-ALANYL-DOPAMINE_CARCININE HYDROLASE"/>
    <property type="match status" value="1"/>
</dbReference>
<dbReference type="GO" id="GO:0016740">
    <property type="term" value="F:transferase activity"/>
    <property type="evidence" value="ECO:0007669"/>
    <property type="project" value="UniProtKB-KW"/>
</dbReference>
<dbReference type="AlphaFoldDB" id="A0A2T6B2X4"/>
<dbReference type="Pfam" id="PF03417">
    <property type="entry name" value="AAT"/>
    <property type="match status" value="1"/>
</dbReference>
<evidence type="ECO:0000313" key="2">
    <source>
        <dbReference type="EMBL" id="PTX50430.1"/>
    </source>
</evidence>
<feature type="domain" description="Peptidase C45 hydrolase" evidence="1">
    <location>
        <begin position="111"/>
        <end position="317"/>
    </location>
</feature>